<dbReference type="Proteomes" id="UP001432027">
    <property type="component" value="Unassembled WGS sequence"/>
</dbReference>
<organism evidence="2 4">
    <name type="scientific">Pristionchus entomophagus</name>
    <dbReference type="NCBI Taxonomy" id="358040"/>
    <lineage>
        <taxon>Eukaryota</taxon>
        <taxon>Metazoa</taxon>
        <taxon>Ecdysozoa</taxon>
        <taxon>Nematoda</taxon>
        <taxon>Chromadorea</taxon>
        <taxon>Rhabditida</taxon>
        <taxon>Rhabditina</taxon>
        <taxon>Diplogasteromorpha</taxon>
        <taxon>Diplogasteroidea</taxon>
        <taxon>Neodiplogasteridae</taxon>
        <taxon>Pristionchus</taxon>
    </lineage>
</organism>
<comment type="caution">
    <text evidence="2">The sequence shown here is derived from an EMBL/GenBank/DDBJ whole genome shotgun (WGS) entry which is preliminary data.</text>
</comment>
<dbReference type="AlphaFoldDB" id="A0AAV5SV60"/>
<evidence type="ECO:0000313" key="4">
    <source>
        <dbReference type="Proteomes" id="UP001432027"/>
    </source>
</evidence>
<gene>
    <name evidence="3" type="ORF">PENTCL1PPCAC_21619</name>
    <name evidence="2" type="ORF">PENTCL1PPCAC_8472</name>
</gene>
<reference evidence="2" key="1">
    <citation type="submission" date="2023-10" db="EMBL/GenBank/DDBJ databases">
        <title>Genome assembly of Pristionchus species.</title>
        <authorList>
            <person name="Yoshida K."/>
            <person name="Sommer R.J."/>
        </authorList>
    </citation>
    <scope>NUCLEOTIDE SEQUENCE</scope>
    <source>
        <strain evidence="2">RS0144</strain>
    </source>
</reference>
<dbReference type="EMBL" id="BTSX01000002">
    <property type="protein sequence ID" value="GMS86297.1"/>
    <property type="molecule type" value="Genomic_DNA"/>
</dbReference>
<feature type="non-terminal residue" evidence="2">
    <location>
        <position position="1"/>
    </location>
</feature>
<evidence type="ECO:0000256" key="1">
    <source>
        <dbReference type="SAM" id="MobiDB-lite"/>
    </source>
</evidence>
<evidence type="ECO:0000313" key="2">
    <source>
        <dbReference type="EMBL" id="GMS86297.1"/>
    </source>
</evidence>
<feature type="compositionally biased region" description="Low complexity" evidence="1">
    <location>
        <begin position="61"/>
        <end position="73"/>
    </location>
</feature>
<accession>A0AAV5SV60</accession>
<protein>
    <submittedName>
        <fullName evidence="2">Uncharacterized protein</fullName>
    </submittedName>
</protein>
<proteinExistence type="predicted"/>
<dbReference type="EMBL" id="BTSX01000005">
    <property type="protein sequence ID" value="GMS99444.1"/>
    <property type="molecule type" value="Genomic_DNA"/>
</dbReference>
<name>A0AAV5SV60_9BILA</name>
<feature type="non-terminal residue" evidence="2">
    <location>
        <position position="85"/>
    </location>
</feature>
<keyword evidence="4" id="KW-1185">Reference proteome</keyword>
<sequence>RVSPWVHHDGASLQFQENLRGADCCVAEGDRPLQYTKKDAHHRPSMARSESPPARKRRDSSSSATGSDSASRNSSKEAVPSKKAR</sequence>
<feature type="region of interest" description="Disordered" evidence="1">
    <location>
        <begin position="35"/>
        <end position="85"/>
    </location>
</feature>
<evidence type="ECO:0000313" key="3">
    <source>
        <dbReference type="EMBL" id="GMS99444.1"/>
    </source>
</evidence>